<dbReference type="Proteomes" id="UP000008555">
    <property type="component" value="Chromosome"/>
</dbReference>
<protein>
    <submittedName>
        <fullName evidence="5">Arginine-binding protein</fullName>
    </submittedName>
</protein>
<dbReference type="InterPro" id="IPR001638">
    <property type="entry name" value="Solute-binding_3/MltF_N"/>
</dbReference>
<dbReference type="Gene3D" id="3.40.190.10">
    <property type="entry name" value="Periplasmic binding protein-like II"/>
    <property type="match status" value="2"/>
</dbReference>
<organism evidence="5 6">
    <name type="scientific">Coxiella burnetii (strain Dugway 5J108-111)</name>
    <dbReference type="NCBI Taxonomy" id="434922"/>
    <lineage>
        <taxon>Bacteria</taxon>
        <taxon>Pseudomonadati</taxon>
        <taxon>Pseudomonadota</taxon>
        <taxon>Gammaproteobacteria</taxon>
        <taxon>Legionellales</taxon>
        <taxon>Coxiellaceae</taxon>
        <taxon>Coxiella</taxon>
    </lineage>
</organism>
<dbReference type="SMART" id="SM00079">
    <property type="entry name" value="PBPe"/>
    <property type="match status" value="1"/>
</dbReference>
<gene>
    <name evidence="5" type="primary">artI</name>
    <name evidence="5" type="ordered locus">CBUD_1594</name>
</gene>
<dbReference type="SUPFAM" id="SSF53850">
    <property type="entry name" value="Periplasmic binding protein-like II"/>
    <property type="match status" value="1"/>
</dbReference>
<dbReference type="EMBL" id="CP000733">
    <property type="protein sequence ID" value="ABS77655.1"/>
    <property type="molecule type" value="Genomic_DNA"/>
</dbReference>
<dbReference type="HOGENOM" id="CLU_019602_18_0_6"/>
<reference evidence="5 6" key="1">
    <citation type="journal article" date="2009" name="Infect. Immun.">
        <title>Comparative genomics reveal extensive transposon-mediated genomic plasticity and diversity among potential effector proteins within the genus Coxiella.</title>
        <authorList>
            <person name="Beare P.A."/>
            <person name="Unsworth N."/>
            <person name="Andoh M."/>
            <person name="Voth D.E."/>
            <person name="Omsland A."/>
            <person name="Gilk S.D."/>
            <person name="Williams K.P."/>
            <person name="Sobral B.W."/>
            <person name="Kupko J.J.III."/>
            <person name="Porcella S.F."/>
            <person name="Samuel J.E."/>
            <person name="Heinzen R.A."/>
        </authorList>
    </citation>
    <scope>NUCLEOTIDE SEQUENCE [LARGE SCALE GENOMIC DNA]</scope>
    <source>
        <strain evidence="5 6">Dugway 5J108-111</strain>
    </source>
</reference>
<comment type="similarity">
    <text evidence="1">Belongs to the bacterial solute-binding protein 3 family.</text>
</comment>
<dbReference type="PANTHER" id="PTHR35936">
    <property type="entry name" value="MEMBRANE-BOUND LYTIC MUREIN TRANSGLYCOSYLASE F"/>
    <property type="match status" value="1"/>
</dbReference>
<dbReference type="SMART" id="SM00062">
    <property type="entry name" value="PBPb"/>
    <property type="match status" value="1"/>
</dbReference>
<proteinExistence type="inferred from homology"/>
<dbReference type="GO" id="GO:0015276">
    <property type="term" value="F:ligand-gated monoatomic ion channel activity"/>
    <property type="evidence" value="ECO:0007669"/>
    <property type="project" value="InterPro"/>
</dbReference>
<dbReference type="PANTHER" id="PTHR35936:SF20">
    <property type="entry name" value="ABC TRANSPORTER ARGININE-BINDING PROTEIN 2-RELATED"/>
    <property type="match status" value="1"/>
</dbReference>
<name>A9KEB2_COXBN</name>
<evidence type="ECO:0000259" key="4">
    <source>
        <dbReference type="SMART" id="SM00079"/>
    </source>
</evidence>
<evidence type="ECO:0000313" key="6">
    <source>
        <dbReference type="Proteomes" id="UP000008555"/>
    </source>
</evidence>
<evidence type="ECO:0000256" key="2">
    <source>
        <dbReference type="ARBA" id="ARBA00022729"/>
    </source>
</evidence>
<dbReference type="AlphaFoldDB" id="A9KEB2"/>
<evidence type="ECO:0000313" key="5">
    <source>
        <dbReference type="EMBL" id="ABS77655.1"/>
    </source>
</evidence>
<dbReference type="RefSeq" id="WP_011997171.1">
    <property type="nucleotide sequence ID" value="NC_009727.1"/>
</dbReference>
<dbReference type="Pfam" id="PF00497">
    <property type="entry name" value="SBP_bac_3"/>
    <property type="match status" value="1"/>
</dbReference>
<dbReference type="GO" id="GO:0016020">
    <property type="term" value="C:membrane"/>
    <property type="evidence" value="ECO:0007669"/>
    <property type="project" value="InterPro"/>
</dbReference>
<dbReference type="InterPro" id="IPR001320">
    <property type="entry name" value="Iontro_rcpt_C"/>
</dbReference>
<dbReference type="KEGG" id="cbd:CBUD_1594"/>
<feature type="domain" description="Ionotropic glutamate receptor C-terminal" evidence="4">
    <location>
        <begin position="42"/>
        <end position="268"/>
    </location>
</feature>
<evidence type="ECO:0000256" key="1">
    <source>
        <dbReference type="ARBA" id="ARBA00010333"/>
    </source>
</evidence>
<evidence type="ECO:0000259" key="3">
    <source>
        <dbReference type="SMART" id="SM00062"/>
    </source>
</evidence>
<sequence>MKKNNNRAVSRFFRWIPAFVRMTGTFYFVSCLFVSPVFATDTIKFATEATYPPYVYMDQSGQVEGFGADIVKAVCKQMQAVCTISNQPWDSLIPSLKLGKFDALFGGMNITTARQKEVDFTDPYYTNSVSFIADKNTPLTLSKQGLKGKIIGVQGGTTFDSYLQDSFGNSITIQRYPSEEDALMDLTSGRVDAVVGDTPLIKQWLKQNGRGEYVLIGKPVNDPNYFGKGVGIAVKKGNQALLLKLNKALAAIKANGVYATIVQKYFGQE</sequence>
<accession>A9KEB2</accession>
<keyword evidence="2" id="KW-0732">Signal</keyword>
<dbReference type="CDD" id="cd13700">
    <property type="entry name" value="PBP2_Arg_STM4351"/>
    <property type="match status" value="1"/>
</dbReference>
<feature type="domain" description="Solute-binding protein family 3/N-terminal" evidence="3">
    <location>
        <begin position="42"/>
        <end position="269"/>
    </location>
</feature>